<accession>A0A319DKI1</accession>
<evidence type="ECO:0000256" key="3">
    <source>
        <dbReference type="ARBA" id="ARBA00023015"/>
    </source>
</evidence>
<keyword evidence="4" id="KW-0238">DNA-binding</keyword>
<evidence type="ECO:0000256" key="1">
    <source>
        <dbReference type="ARBA" id="ARBA00022723"/>
    </source>
</evidence>
<name>A0A319DKI1_9EURO</name>
<feature type="domain" description="Zn(2)-C6 fungal-type" evidence="7">
    <location>
        <begin position="15"/>
        <end position="61"/>
    </location>
</feature>
<evidence type="ECO:0000256" key="2">
    <source>
        <dbReference type="ARBA" id="ARBA00022833"/>
    </source>
</evidence>
<dbReference type="PANTHER" id="PTHR36206:SF12">
    <property type="entry name" value="ASPERCRYPTIN BIOSYNTHESIS CLUSTER-SPECIFIC TRANSCRIPTION REGULATOR ATNN-RELATED"/>
    <property type="match status" value="1"/>
</dbReference>
<protein>
    <recommendedName>
        <fullName evidence="7">Zn(2)-C6 fungal-type domain-containing protein</fullName>
    </recommendedName>
</protein>
<keyword evidence="9" id="KW-1185">Reference proteome</keyword>
<sequence length="532" mass="59605">MPRVAPEDRKRVYCPKRRTGCLTCKRIERRVKCSEERPACARCTSTGRLCDGYGDPPSSRPTTSRSNVFPRPLLARPLSIPSYNLFTCDQERRSFHFFLSKTVPQLAGDFECAFWERLLLQSAHHEPAICHVTVALGSLHELFESNPKSPFPLATQTAHKSFALRQYLRALRCLMPAPGSTQPMDVCLISSVLFACFEAMRGQYAPAITHIASGLKILGELRTNPSATLSVGRTPYIPMETLCGLFTRLQGQVITLHRGAARSNIWPQLVIDLDQPIIFNSLADARETLEIYTFYYRQHTTEPSPTPTTPPSTPSPPLNPAAVTLRDTCLILLSRWSTALETFLRDRTTTLTPRERRATALLQLRKIDCVVALDSLQAAGEAEAGNRVQWDEYCSLFEQMVALGESIIESPAREMKQTFSLDLGIIPTMFNVAIRCRDPFIRRRAVNVLRASAVQEGVWNSGVVAAVAEKWIEIEEEGLGEVVSCADVPDSARLADCLPVFDAERPTAVVYFKREAPFYEEYGGVRREVFTW</sequence>
<dbReference type="AlphaFoldDB" id="A0A319DKI1"/>
<gene>
    <name evidence="8" type="ORF">BO71DRAFT_317559</name>
</gene>
<dbReference type="CDD" id="cd00067">
    <property type="entry name" value="GAL4"/>
    <property type="match status" value="1"/>
</dbReference>
<keyword evidence="5" id="KW-0804">Transcription</keyword>
<evidence type="ECO:0000313" key="9">
    <source>
        <dbReference type="Proteomes" id="UP000247810"/>
    </source>
</evidence>
<dbReference type="GO" id="GO:0008270">
    <property type="term" value="F:zinc ion binding"/>
    <property type="evidence" value="ECO:0007669"/>
    <property type="project" value="InterPro"/>
</dbReference>
<dbReference type="GO" id="GO:0009893">
    <property type="term" value="P:positive regulation of metabolic process"/>
    <property type="evidence" value="ECO:0007669"/>
    <property type="project" value="UniProtKB-ARBA"/>
</dbReference>
<dbReference type="InterPro" id="IPR001138">
    <property type="entry name" value="Zn2Cys6_DnaBD"/>
</dbReference>
<reference evidence="8 9" key="1">
    <citation type="submission" date="2018-02" db="EMBL/GenBank/DDBJ databases">
        <title>The genomes of Aspergillus section Nigri reveals drivers in fungal speciation.</title>
        <authorList>
            <consortium name="DOE Joint Genome Institute"/>
            <person name="Vesth T.C."/>
            <person name="Nybo J."/>
            <person name="Theobald S."/>
            <person name="Brandl J."/>
            <person name="Frisvad J.C."/>
            <person name="Nielsen K.F."/>
            <person name="Lyhne E.K."/>
            <person name="Kogle M.E."/>
            <person name="Kuo A."/>
            <person name="Riley R."/>
            <person name="Clum A."/>
            <person name="Nolan M."/>
            <person name="Lipzen A."/>
            <person name="Salamov A."/>
            <person name="Henrissat B."/>
            <person name="Wiebenga A."/>
            <person name="De vries R.P."/>
            <person name="Grigoriev I.V."/>
            <person name="Mortensen U.H."/>
            <person name="Andersen M.R."/>
            <person name="Baker S.E."/>
        </authorList>
    </citation>
    <scope>NUCLEOTIDE SEQUENCE [LARGE SCALE GENOMIC DNA]</scope>
    <source>
        <strain evidence="8 9">CBS 707.79</strain>
    </source>
</reference>
<dbReference type="InterPro" id="IPR036864">
    <property type="entry name" value="Zn2-C6_fun-type_DNA-bd_sf"/>
</dbReference>
<dbReference type="VEuPathDB" id="FungiDB:BO71DRAFT_317559"/>
<dbReference type="SUPFAM" id="SSF57701">
    <property type="entry name" value="Zn2/Cys6 DNA-binding domain"/>
    <property type="match status" value="1"/>
</dbReference>
<dbReference type="STRING" id="1448320.A0A319DKI1"/>
<dbReference type="PANTHER" id="PTHR36206">
    <property type="entry name" value="ASPERCRYPTIN BIOSYNTHESIS CLUSTER-SPECIFIC TRANSCRIPTION REGULATOR ATNN-RELATED"/>
    <property type="match status" value="1"/>
</dbReference>
<evidence type="ECO:0000256" key="5">
    <source>
        <dbReference type="ARBA" id="ARBA00023163"/>
    </source>
</evidence>
<dbReference type="GO" id="GO:0000981">
    <property type="term" value="F:DNA-binding transcription factor activity, RNA polymerase II-specific"/>
    <property type="evidence" value="ECO:0007669"/>
    <property type="project" value="InterPro"/>
</dbReference>
<evidence type="ECO:0000313" key="8">
    <source>
        <dbReference type="EMBL" id="PYH97889.1"/>
    </source>
</evidence>
<organism evidence="8 9">
    <name type="scientific">Aspergillus ellipticus CBS 707.79</name>
    <dbReference type="NCBI Taxonomy" id="1448320"/>
    <lineage>
        <taxon>Eukaryota</taxon>
        <taxon>Fungi</taxon>
        <taxon>Dikarya</taxon>
        <taxon>Ascomycota</taxon>
        <taxon>Pezizomycotina</taxon>
        <taxon>Eurotiomycetes</taxon>
        <taxon>Eurotiomycetidae</taxon>
        <taxon>Eurotiales</taxon>
        <taxon>Aspergillaceae</taxon>
        <taxon>Aspergillus</taxon>
        <taxon>Aspergillus subgen. Circumdati</taxon>
    </lineage>
</organism>
<dbReference type="Proteomes" id="UP000247810">
    <property type="component" value="Unassembled WGS sequence"/>
</dbReference>
<evidence type="ECO:0000259" key="7">
    <source>
        <dbReference type="SMART" id="SM00066"/>
    </source>
</evidence>
<evidence type="ECO:0000256" key="4">
    <source>
        <dbReference type="ARBA" id="ARBA00023125"/>
    </source>
</evidence>
<keyword evidence="3" id="KW-0805">Transcription regulation</keyword>
<keyword evidence="1" id="KW-0479">Metal-binding</keyword>
<dbReference type="EMBL" id="KZ825817">
    <property type="protein sequence ID" value="PYH97889.1"/>
    <property type="molecule type" value="Genomic_DNA"/>
</dbReference>
<dbReference type="GO" id="GO:0003677">
    <property type="term" value="F:DNA binding"/>
    <property type="evidence" value="ECO:0007669"/>
    <property type="project" value="UniProtKB-KW"/>
</dbReference>
<evidence type="ECO:0000256" key="6">
    <source>
        <dbReference type="ARBA" id="ARBA00023242"/>
    </source>
</evidence>
<keyword evidence="6" id="KW-0539">Nucleus</keyword>
<dbReference type="InterPro" id="IPR052360">
    <property type="entry name" value="Transcr_Regulatory_Proteins"/>
</dbReference>
<keyword evidence="2" id="KW-0862">Zinc</keyword>
<dbReference type="SMART" id="SM00066">
    <property type="entry name" value="GAL4"/>
    <property type="match status" value="1"/>
</dbReference>
<proteinExistence type="predicted"/>
<dbReference type="OrthoDB" id="2593732at2759"/>